<dbReference type="eggNOG" id="ENOG502Z9UD">
    <property type="taxonomic scope" value="Bacteria"/>
</dbReference>
<sequence>MEDIMEDNFEKLNLLLEQEQCEFVDIPDSFTGQTESGELRLIYLMNDAVESFLILKNARMTGNYVRDYEGEFEGSIEKADRDLCEAEYILVIHQGQNVFTVFFEDILLETQLYNYGELGHFWVKGYENLRVMEYQIAILRDKYEYLGEKYCTEYEGKLAMLRDFPPLNYLFYPAVPEKYIVPVDNPWEVTAEALAVMQELATEAGDEKLGKMLRRYEKNSDISNAKKIAGMLCRSSHLPVITLLGEKIREAASVYPDRDFGRKQNKYLHELMEKAERRKEELEAENVQTLIYREEPFIYDCDSISFQVYLMIVRKGVWKQKIMVEKI</sequence>
<dbReference type="Proteomes" id="UP000095431">
    <property type="component" value="Unassembled WGS sequence"/>
</dbReference>
<evidence type="ECO:0000313" key="3">
    <source>
        <dbReference type="Proteomes" id="UP000095431"/>
    </source>
</evidence>
<organism evidence="2 3">
    <name type="scientific">Blautia wexlerae</name>
    <dbReference type="NCBI Taxonomy" id="418240"/>
    <lineage>
        <taxon>Bacteria</taxon>
        <taxon>Bacillati</taxon>
        <taxon>Bacillota</taxon>
        <taxon>Clostridia</taxon>
        <taxon>Lachnospirales</taxon>
        <taxon>Lachnospiraceae</taxon>
        <taxon>Blautia</taxon>
    </lineage>
</organism>
<dbReference type="Pfam" id="PF12994">
    <property type="entry name" value="DUF3878"/>
    <property type="match status" value="1"/>
</dbReference>
<protein>
    <submittedName>
        <fullName evidence="2">DUF based on E. rectale Gene description</fullName>
    </submittedName>
</protein>
<keyword evidence="1" id="KW-0175">Coiled coil</keyword>
<feature type="coiled-coil region" evidence="1">
    <location>
        <begin position="265"/>
        <end position="292"/>
    </location>
</feature>
<name>A0A173ZD74_9FIRM</name>
<dbReference type="InterPro" id="IPR024538">
    <property type="entry name" value="DUF3878"/>
</dbReference>
<evidence type="ECO:0000313" key="2">
    <source>
        <dbReference type="EMBL" id="CUN73743.1"/>
    </source>
</evidence>
<dbReference type="EMBL" id="CYZN01000005">
    <property type="protein sequence ID" value="CUN73743.1"/>
    <property type="molecule type" value="Genomic_DNA"/>
</dbReference>
<reference evidence="2 3" key="1">
    <citation type="submission" date="2015-09" db="EMBL/GenBank/DDBJ databases">
        <authorList>
            <consortium name="Pathogen Informatics"/>
        </authorList>
    </citation>
    <scope>NUCLEOTIDE SEQUENCE [LARGE SCALE GENOMIC DNA]</scope>
    <source>
        <strain evidence="2 3">2789STDY5834863</strain>
    </source>
</reference>
<gene>
    <name evidence="2" type="ORF">ERS852478_00939</name>
</gene>
<proteinExistence type="predicted"/>
<dbReference type="RefSeq" id="WP_055059456.1">
    <property type="nucleotide sequence ID" value="NZ_AP031426.1"/>
</dbReference>
<evidence type="ECO:0000256" key="1">
    <source>
        <dbReference type="SAM" id="Coils"/>
    </source>
</evidence>
<accession>A0A173ZD74</accession>
<dbReference type="AlphaFoldDB" id="A0A173ZD74"/>